<sequence length="126" mass="13586">MGVVHVTAAVRNPADPDLVWEGLFLVDTGAVDCLAPRAHLEAIGLAPKGQRLYSLADGSEIRMEFTVAQVEFMGEIVGATIVLGEDDAEPLLGVTALESVGIEVDPRNQTLRRLPATRLKVLRPMR</sequence>
<dbReference type="Gene3D" id="2.40.70.10">
    <property type="entry name" value="Acid Proteases"/>
    <property type="match status" value="1"/>
</dbReference>
<organism evidence="1 2">
    <name type="scientific">Geodia barretti</name>
    <name type="common">Barrett's horny sponge</name>
    <dbReference type="NCBI Taxonomy" id="519541"/>
    <lineage>
        <taxon>Eukaryota</taxon>
        <taxon>Metazoa</taxon>
        <taxon>Porifera</taxon>
        <taxon>Demospongiae</taxon>
        <taxon>Heteroscleromorpha</taxon>
        <taxon>Tetractinellida</taxon>
        <taxon>Astrophorina</taxon>
        <taxon>Geodiidae</taxon>
        <taxon>Geodia</taxon>
    </lineage>
</organism>
<protein>
    <recommendedName>
        <fullName evidence="3">Clan AA aspartic protease</fullName>
    </recommendedName>
</protein>
<evidence type="ECO:0008006" key="3">
    <source>
        <dbReference type="Google" id="ProtNLM"/>
    </source>
</evidence>
<reference evidence="1" key="1">
    <citation type="submission" date="2023-03" db="EMBL/GenBank/DDBJ databases">
        <authorList>
            <person name="Steffen K."/>
            <person name="Cardenas P."/>
        </authorList>
    </citation>
    <scope>NUCLEOTIDE SEQUENCE</scope>
</reference>
<gene>
    <name evidence="1" type="ORF">GBAR_LOCUS15193</name>
</gene>
<dbReference type="InterPro" id="IPR021109">
    <property type="entry name" value="Peptidase_aspartic_dom_sf"/>
</dbReference>
<dbReference type="SUPFAM" id="SSF50630">
    <property type="entry name" value="Acid proteases"/>
    <property type="match status" value="1"/>
</dbReference>
<accession>A0AA35SBM7</accession>
<dbReference type="EMBL" id="CASHTH010002214">
    <property type="protein sequence ID" value="CAI8026449.1"/>
    <property type="molecule type" value="Genomic_DNA"/>
</dbReference>
<evidence type="ECO:0000313" key="2">
    <source>
        <dbReference type="Proteomes" id="UP001174909"/>
    </source>
</evidence>
<dbReference type="Proteomes" id="UP001174909">
    <property type="component" value="Unassembled WGS sequence"/>
</dbReference>
<dbReference type="AlphaFoldDB" id="A0AA35SBM7"/>
<keyword evidence="2" id="KW-1185">Reference proteome</keyword>
<proteinExistence type="predicted"/>
<name>A0AA35SBM7_GEOBA</name>
<evidence type="ECO:0000313" key="1">
    <source>
        <dbReference type="EMBL" id="CAI8026449.1"/>
    </source>
</evidence>
<comment type="caution">
    <text evidence="1">The sequence shown here is derived from an EMBL/GenBank/DDBJ whole genome shotgun (WGS) entry which is preliminary data.</text>
</comment>
<dbReference type="InterPro" id="IPR022274">
    <property type="entry name" value="Peptidase_asp_AF0612"/>
</dbReference>
<dbReference type="NCBIfam" id="TIGR03698">
    <property type="entry name" value="clan_AA_DTGF"/>
    <property type="match status" value="1"/>
</dbReference>